<gene>
    <name evidence="2" type="ORF">IQ10_01153</name>
</gene>
<dbReference type="PROSITE" id="PS51257">
    <property type="entry name" value="PROKAR_LIPOPROTEIN"/>
    <property type="match status" value="1"/>
</dbReference>
<protein>
    <recommendedName>
        <fullName evidence="1">YqgU-like 6-bladed beta-propeller domain-containing protein</fullName>
    </recommendedName>
</protein>
<dbReference type="InterPro" id="IPR048421">
    <property type="entry name" value="YqgU_beta-prop"/>
</dbReference>
<dbReference type="Pfam" id="PF21101">
    <property type="entry name" value="YqgU"/>
    <property type="match status" value="1"/>
</dbReference>
<proteinExistence type="predicted"/>
<keyword evidence="3" id="KW-1185">Reference proteome</keyword>
<sequence length="373" mass="43316">MVKWVFSGLVIIFVLTACTNGSHKSEPLPKRLSDLLVKRDVPLSFFTGSSIVPIAVSSSFTEVSGWYDDETVLYLEDENEQSSLLKHHLYTGDSSVFFDTEGWIVDVNANVDYSLFAIEFINQQDEASLFIVDQEGEVQMNIEGFGNDYTVYWNPFNQEQMMMVSYLPDWEFDVLSVDVSEEKISQVEFEQAYIQWLSETDIGYIKWNELQPSYEAPLYQMHVDTGDEKLLEDQVIAFMGFSDRRYLTVTVDTVYDLHSIYTFYENGEPSRQVEMPILNTYSEQWWIPFYTYDEASSIFYYLRPKYSGDYFSYNDGYELIAYHVQADSEEQLTELVSNEPLMVSPNGDFLLIGNLFENVYDIKEKVLVSVLKE</sequence>
<reference evidence="2 3" key="1">
    <citation type="journal article" date="2015" name="Stand. Genomic Sci.">
        <title>Genomic Encyclopedia of Bacterial and Archaeal Type Strains, Phase III: the genomes of soil and plant-associated and newly described type strains.</title>
        <authorList>
            <person name="Whitman W.B."/>
            <person name="Woyke T."/>
            <person name="Klenk H.P."/>
            <person name="Zhou Y."/>
            <person name="Lilburn T.G."/>
            <person name="Beck B.J."/>
            <person name="De Vos P."/>
            <person name="Vandamme P."/>
            <person name="Eisen J.A."/>
            <person name="Garrity G."/>
            <person name="Hugenholtz P."/>
            <person name="Kyrpides N.C."/>
        </authorList>
    </citation>
    <scope>NUCLEOTIDE SEQUENCE [LARGE SCALE GENOMIC DNA]</scope>
    <source>
        <strain evidence="2 3">CGMCC 1.10116</strain>
    </source>
</reference>
<accession>A0A562QMA2</accession>
<evidence type="ECO:0000259" key="1">
    <source>
        <dbReference type="Pfam" id="PF21101"/>
    </source>
</evidence>
<organism evidence="2 3">
    <name type="scientific">Halalkalibacter nanhaiisediminis</name>
    <dbReference type="NCBI Taxonomy" id="688079"/>
    <lineage>
        <taxon>Bacteria</taxon>
        <taxon>Bacillati</taxon>
        <taxon>Bacillota</taxon>
        <taxon>Bacilli</taxon>
        <taxon>Bacillales</taxon>
        <taxon>Bacillaceae</taxon>
        <taxon>Halalkalibacter</taxon>
    </lineage>
</organism>
<dbReference type="EMBL" id="VLKZ01000003">
    <property type="protein sequence ID" value="TWI57825.1"/>
    <property type="molecule type" value="Genomic_DNA"/>
</dbReference>
<name>A0A562QMA2_9BACI</name>
<comment type="caution">
    <text evidence="2">The sequence shown here is derived from an EMBL/GenBank/DDBJ whole genome shotgun (WGS) entry which is preliminary data.</text>
</comment>
<feature type="domain" description="YqgU-like 6-bladed beta-propeller" evidence="1">
    <location>
        <begin position="89"/>
        <end position="353"/>
    </location>
</feature>
<dbReference type="Proteomes" id="UP000315711">
    <property type="component" value="Unassembled WGS sequence"/>
</dbReference>
<evidence type="ECO:0000313" key="2">
    <source>
        <dbReference type="EMBL" id="TWI57825.1"/>
    </source>
</evidence>
<dbReference type="AlphaFoldDB" id="A0A562QMA2"/>
<evidence type="ECO:0000313" key="3">
    <source>
        <dbReference type="Proteomes" id="UP000315711"/>
    </source>
</evidence>